<sequence>MSDPVLYRPFDIVQRLGTEKAVIYRCIEVLPGRGFMVQSADRVWLPVEREMLRGHEQRFWELLCEEAPEVRRRLFATVEQAIASFDADFNED</sequence>
<dbReference type="AlphaFoldDB" id="A0A540X1H1"/>
<dbReference type="OrthoDB" id="7065925at2"/>
<name>A0A540X1H1_9BACT</name>
<accession>A0A540X1H1</accession>
<gene>
    <name evidence="1" type="ORF">FJV41_15790</name>
</gene>
<keyword evidence="2" id="KW-1185">Reference proteome</keyword>
<protein>
    <submittedName>
        <fullName evidence="1">Uncharacterized protein</fullName>
    </submittedName>
</protein>
<evidence type="ECO:0000313" key="2">
    <source>
        <dbReference type="Proteomes" id="UP000315369"/>
    </source>
</evidence>
<dbReference type="EMBL" id="VIFM01000053">
    <property type="protein sequence ID" value="TQF15043.1"/>
    <property type="molecule type" value="Genomic_DNA"/>
</dbReference>
<proteinExistence type="predicted"/>
<comment type="caution">
    <text evidence="1">The sequence shown here is derived from an EMBL/GenBank/DDBJ whole genome shotgun (WGS) entry which is preliminary data.</text>
</comment>
<dbReference type="Proteomes" id="UP000315369">
    <property type="component" value="Unassembled WGS sequence"/>
</dbReference>
<reference evidence="1 2" key="1">
    <citation type="submission" date="2019-06" db="EMBL/GenBank/DDBJ databases">
        <authorList>
            <person name="Livingstone P."/>
            <person name="Whitworth D."/>
        </authorList>
    </citation>
    <scope>NUCLEOTIDE SEQUENCE [LARGE SCALE GENOMIC DNA]</scope>
    <source>
        <strain evidence="1 2">AM401</strain>
    </source>
</reference>
<evidence type="ECO:0000313" key="1">
    <source>
        <dbReference type="EMBL" id="TQF15043.1"/>
    </source>
</evidence>
<dbReference type="RefSeq" id="WP_141643311.1">
    <property type="nucleotide sequence ID" value="NZ_VIFM01000053.1"/>
</dbReference>
<organism evidence="1 2">
    <name type="scientific">Myxococcus llanfairpwllgwyngyllgogerychwyrndrobwllllantysiliogogogochensis</name>
    <dbReference type="NCBI Taxonomy" id="2590453"/>
    <lineage>
        <taxon>Bacteria</taxon>
        <taxon>Pseudomonadati</taxon>
        <taxon>Myxococcota</taxon>
        <taxon>Myxococcia</taxon>
        <taxon>Myxococcales</taxon>
        <taxon>Cystobacterineae</taxon>
        <taxon>Myxococcaceae</taxon>
        <taxon>Myxococcus</taxon>
    </lineage>
</organism>